<organism evidence="2 3">
    <name type="scientific">Morchella conica CCBAS932</name>
    <dbReference type="NCBI Taxonomy" id="1392247"/>
    <lineage>
        <taxon>Eukaryota</taxon>
        <taxon>Fungi</taxon>
        <taxon>Dikarya</taxon>
        <taxon>Ascomycota</taxon>
        <taxon>Pezizomycotina</taxon>
        <taxon>Pezizomycetes</taxon>
        <taxon>Pezizales</taxon>
        <taxon>Morchellaceae</taxon>
        <taxon>Morchella</taxon>
    </lineage>
</organism>
<protein>
    <submittedName>
        <fullName evidence="2">Uncharacterized protein</fullName>
    </submittedName>
</protein>
<dbReference type="PANTHER" id="PTHR28190">
    <property type="entry name" value="NUCLEAR MIGRATION PROTEIN NUM1"/>
    <property type="match status" value="1"/>
</dbReference>
<dbReference type="InterPro" id="IPR053005">
    <property type="entry name" value="Nuclear_Pos-Cytoskel_Interact"/>
</dbReference>
<feature type="non-terminal residue" evidence="2">
    <location>
        <position position="106"/>
    </location>
</feature>
<dbReference type="EMBL" id="ML119143">
    <property type="protein sequence ID" value="RPB10431.1"/>
    <property type="molecule type" value="Genomic_DNA"/>
</dbReference>
<dbReference type="OrthoDB" id="2149224at2759"/>
<dbReference type="InParanoid" id="A0A3N4KPZ3"/>
<name>A0A3N4KPZ3_9PEZI</name>
<dbReference type="GO" id="GO:0015631">
    <property type="term" value="F:tubulin binding"/>
    <property type="evidence" value="ECO:0007669"/>
    <property type="project" value="TreeGrafter"/>
</dbReference>
<feature type="non-terminal residue" evidence="2">
    <location>
        <position position="1"/>
    </location>
</feature>
<accession>A0A3N4KPZ3</accession>
<dbReference type="GO" id="GO:0005938">
    <property type="term" value="C:cell cortex"/>
    <property type="evidence" value="ECO:0007669"/>
    <property type="project" value="TreeGrafter"/>
</dbReference>
<keyword evidence="3" id="KW-1185">Reference proteome</keyword>
<gene>
    <name evidence="2" type="ORF">P167DRAFT_475388</name>
</gene>
<feature type="coiled-coil region" evidence="1">
    <location>
        <begin position="33"/>
        <end position="84"/>
    </location>
</feature>
<dbReference type="GO" id="GO:0000226">
    <property type="term" value="P:microtubule cytoskeleton organization"/>
    <property type="evidence" value="ECO:0007669"/>
    <property type="project" value="TreeGrafter"/>
</dbReference>
<dbReference type="STRING" id="1392247.A0A3N4KPZ3"/>
<dbReference type="PANTHER" id="PTHR28190:SF1">
    <property type="entry name" value="NUCLEAR MIGRATION PROTEIN NUM1"/>
    <property type="match status" value="1"/>
</dbReference>
<keyword evidence="1" id="KW-0175">Coiled coil</keyword>
<evidence type="ECO:0000313" key="2">
    <source>
        <dbReference type="EMBL" id="RPB10431.1"/>
    </source>
</evidence>
<reference evidence="2 3" key="1">
    <citation type="journal article" date="2018" name="Nat. Ecol. Evol.">
        <title>Pezizomycetes genomes reveal the molecular basis of ectomycorrhizal truffle lifestyle.</title>
        <authorList>
            <person name="Murat C."/>
            <person name="Payen T."/>
            <person name="Noel B."/>
            <person name="Kuo A."/>
            <person name="Morin E."/>
            <person name="Chen J."/>
            <person name="Kohler A."/>
            <person name="Krizsan K."/>
            <person name="Balestrini R."/>
            <person name="Da Silva C."/>
            <person name="Montanini B."/>
            <person name="Hainaut M."/>
            <person name="Levati E."/>
            <person name="Barry K.W."/>
            <person name="Belfiori B."/>
            <person name="Cichocki N."/>
            <person name="Clum A."/>
            <person name="Dockter R.B."/>
            <person name="Fauchery L."/>
            <person name="Guy J."/>
            <person name="Iotti M."/>
            <person name="Le Tacon F."/>
            <person name="Lindquist E.A."/>
            <person name="Lipzen A."/>
            <person name="Malagnac F."/>
            <person name="Mello A."/>
            <person name="Molinier V."/>
            <person name="Miyauchi S."/>
            <person name="Poulain J."/>
            <person name="Riccioni C."/>
            <person name="Rubini A."/>
            <person name="Sitrit Y."/>
            <person name="Splivallo R."/>
            <person name="Traeger S."/>
            <person name="Wang M."/>
            <person name="Zifcakova L."/>
            <person name="Wipf D."/>
            <person name="Zambonelli A."/>
            <person name="Paolocci F."/>
            <person name="Nowrousian M."/>
            <person name="Ottonello S."/>
            <person name="Baldrian P."/>
            <person name="Spatafora J.W."/>
            <person name="Henrissat B."/>
            <person name="Nagy L.G."/>
            <person name="Aury J.M."/>
            <person name="Wincker P."/>
            <person name="Grigoriev I.V."/>
            <person name="Bonfante P."/>
            <person name="Martin F.M."/>
        </authorList>
    </citation>
    <scope>NUCLEOTIDE SEQUENCE [LARGE SCALE GENOMIC DNA]</scope>
    <source>
        <strain evidence="2 3">CCBAS932</strain>
    </source>
</reference>
<dbReference type="GO" id="GO:0005739">
    <property type="term" value="C:mitochondrion"/>
    <property type="evidence" value="ECO:0007669"/>
    <property type="project" value="TreeGrafter"/>
</dbReference>
<proteinExistence type="predicted"/>
<dbReference type="Proteomes" id="UP000277580">
    <property type="component" value="Unassembled WGS sequence"/>
</dbReference>
<sequence length="106" mass="12708">RQRNQPSRQHDLEFAAELGQGLLVEVRRLQALLSEREEALRVIQIEKARLEQQAEHLENRVRAFDESEQKYKEENWNLELLNQDLLAQARDQQEIEDRLHAEIQRL</sequence>
<evidence type="ECO:0000256" key="1">
    <source>
        <dbReference type="SAM" id="Coils"/>
    </source>
</evidence>
<dbReference type="AlphaFoldDB" id="A0A3N4KPZ3"/>
<evidence type="ECO:0000313" key="3">
    <source>
        <dbReference type="Proteomes" id="UP000277580"/>
    </source>
</evidence>